<evidence type="ECO:0000313" key="8">
    <source>
        <dbReference type="Proteomes" id="UP000182427"/>
    </source>
</evidence>
<feature type="domain" description="Quinohemoprotein amine dehydrogenase alpha subunit" evidence="5">
    <location>
        <begin position="457"/>
        <end position="590"/>
    </location>
</feature>
<dbReference type="InterPro" id="IPR015183">
    <property type="entry name" value="QH-AmDH_asu_dom_III"/>
</dbReference>
<feature type="compositionally biased region" description="Gly residues" evidence="1">
    <location>
        <begin position="190"/>
        <end position="200"/>
    </location>
</feature>
<dbReference type="InterPro" id="IPR013783">
    <property type="entry name" value="Ig-like_fold"/>
</dbReference>
<dbReference type="Gene3D" id="2.60.40.10">
    <property type="entry name" value="Immunoglobulins"/>
    <property type="match status" value="2"/>
</dbReference>
<dbReference type="InterPro" id="IPR015182">
    <property type="entry name" value="QH-AmDH_asu_heme-bd_dom"/>
</dbReference>
<evidence type="ECO:0000256" key="1">
    <source>
        <dbReference type="SAM" id="MobiDB-lite"/>
    </source>
</evidence>
<feature type="compositionally biased region" description="Low complexity" evidence="1">
    <location>
        <begin position="201"/>
        <end position="212"/>
    </location>
</feature>
<keyword evidence="2" id="KW-0732">Signal</keyword>
<dbReference type="Gene3D" id="2.40.128.120">
    <property type="entry name" value="Quinohemoprotein amine dehydrogenase alpha subunit, domain 2"/>
    <property type="match status" value="1"/>
</dbReference>
<feature type="domain" description="Quinohemoprotein amine dehydrogenase alpha subunit haem binding" evidence="3">
    <location>
        <begin position="53"/>
        <end position="183"/>
    </location>
</feature>
<dbReference type="GO" id="GO:0020037">
    <property type="term" value="F:heme binding"/>
    <property type="evidence" value="ECO:0007669"/>
    <property type="project" value="InterPro"/>
</dbReference>
<keyword evidence="8" id="KW-1185">Reference proteome</keyword>
<evidence type="ECO:0000313" key="7">
    <source>
        <dbReference type="EMBL" id="SDF05628.1"/>
    </source>
</evidence>
<dbReference type="AlphaFoldDB" id="A0A1G7HZ44"/>
<dbReference type="NCBIfam" id="TIGR03908">
    <property type="entry name" value="QH_alpha"/>
    <property type="match status" value="1"/>
</dbReference>
<evidence type="ECO:0000259" key="5">
    <source>
        <dbReference type="Pfam" id="PF09100"/>
    </source>
</evidence>
<dbReference type="Pfam" id="PF09099">
    <property type="entry name" value="Qn_am_d_aIII"/>
    <property type="match status" value="1"/>
</dbReference>
<evidence type="ECO:0000259" key="6">
    <source>
        <dbReference type="Pfam" id="PF14930"/>
    </source>
</evidence>
<name>A0A1G7HZ44_9BACT</name>
<organism evidence="7 8">
    <name type="scientific">Terriglobus roseus</name>
    <dbReference type="NCBI Taxonomy" id="392734"/>
    <lineage>
        <taxon>Bacteria</taxon>
        <taxon>Pseudomonadati</taxon>
        <taxon>Acidobacteriota</taxon>
        <taxon>Terriglobia</taxon>
        <taxon>Terriglobales</taxon>
        <taxon>Acidobacteriaceae</taxon>
        <taxon>Terriglobus</taxon>
    </lineage>
</organism>
<feature type="domain" description="Quinohemoprotein amine dehydrogenase alpha subunit" evidence="4">
    <location>
        <begin position="375"/>
        <end position="451"/>
    </location>
</feature>
<feature type="chain" id="PRO_5009241334" evidence="2">
    <location>
        <begin position="29"/>
        <end position="594"/>
    </location>
</feature>
<dbReference type="Gene3D" id="1.10.760.10">
    <property type="entry name" value="Cytochrome c-like domain"/>
    <property type="match status" value="1"/>
</dbReference>
<dbReference type="EMBL" id="LT629690">
    <property type="protein sequence ID" value="SDF05628.1"/>
    <property type="molecule type" value="Genomic_DNA"/>
</dbReference>
<feature type="region of interest" description="Disordered" evidence="1">
    <location>
        <begin position="190"/>
        <end position="218"/>
    </location>
</feature>
<dbReference type="InterPro" id="IPR036718">
    <property type="entry name" value="H-AmDH_asu_dom2_sf"/>
</dbReference>
<proteinExistence type="predicted"/>
<dbReference type="Pfam" id="PF14930">
    <property type="entry name" value="Qn_am_d_aII"/>
    <property type="match status" value="1"/>
</dbReference>
<dbReference type="Proteomes" id="UP000182427">
    <property type="component" value="Chromosome I"/>
</dbReference>
<gene>
    <name evidence="7" type="ORF">SAMN05444167_1261</name>
</gene>
<accession>A0A1G7HZ44</accession>
<dbReference type="SUPFAM" id="SSF81296">
    <property type="entry name" value="E set domains"/>
    <property type="match status" value="2"/>
</dbReference>
<evidence type="ECO:0000259" key="4">
    <source>
        <dbReference type="Pfam" id="PF09099"/>
    </source>
</evidence>
<dbReference type="SUPFAM" id="SSF69298">
    <property type="entry name" value="Quinohemoprotein amine dehydrogenase A chain, domain 3"/>
    <property type="match status" value="1"/>
</dbReference>
<dbReference type="InterPro" id="IPR015184">
    <property type="entry name" value="QH-AmDH_asu_dom_IV"/>
</dbReference>
<dbReference type="InterPro" id="IPR009111">
    <property type="entry name" value="QH-AmDH_asu_dom2"/>
</dbReference>
<dbReference type="InterPro" id="IPR036909">
    <property type="entry name" value="Cyt_c-like_dom_sf"/>
</dbReference>
<sequence>MYCFSTRQIRLSLLALLLLGSFSSSSLAQRGNRGGGGAQQEAKPIEGLIPVTDPLVVSKCGTCHTADAKGNLTRISAVRTTPEGWEEAIKRMVRLNGLQLSPDDARKILKYLSDSHGLAPEEAAEVQYFAEHRIIDEKFPDAADTRRACASCHAIAKPLSWRRAPEDWDLLKNMHLAYFPSIQNSFGGGPGGGGGGGAQGGAPAAAAAPAGGAPAGPPRTAVDTALAYIKKSAPLTTPEWSAWAPNVSTPKLSGAWTLTGYMPGKGKFFGRTKITETPSGYTTHTELSFLKGGEVTLDGSSLIYTGYAWRGRAKGPAKIEGIDMPSGLREVMMLSKDQTAITGRWFWGVYQEFGMDVTLHRETPAPAVLGTDVYSLKAGVTDAPVTVYGSHLSTSLTPADIDLGKGVTVTKVVSATPDKLTLTASVAADAVPGPRVISVGGVILPSAYAVYKKIDHLKVLPVTSMARLGSEPHAKGYMQFEAIAYTNGPDDKPNTDDDVALGPVPATWAIEEFISAYGDDDVKYVGKIDPATGFFTPGSDGPNPERKSQRNNYGDVWSVARYTPPGETKPLIGKGYFIVTVPQYVQWDQPEVAQ</sequence>
<evidence type="ECO:0000259" key="3">
    <source>
        <dbReference type="Pfam" id="PF09098"/>
    </source>
</evidence>
<feature type="domain" description="Quinohemoprotein amine dehydrogenase alpha subunit" evidence="6">
    <location>
        <begin position="251"/>
        <end position="361"/>
    </location>
</feature>
<dbReference type="OrthoDB" id="5345472at2"/>
<protein>
    <submittedName>
        <fullName evidence="7">Quinohemoprotein amine dehydrogenase</fullName>
    </submittedName>
</protein>
<dbReference type="InterPro" id="IPR014756">
    <property type="entry name" value="Ig_E-set"/>
</dbReference>
<dbReference type="GO" id="GO:0009055">
    <property type="term" value="F:electron transfer activity"/>
    <property type="evidence" value="ECO:0007669"/>
    <property type="project" value="InterPro"/>
</dbReference>
<evidence type="ECO:0000256" key="2">
    <source>
        <dbReference type="SAM" id="SignalP"/>
    </source>
</evidence>
<feature type="signal peptide" evidence="2">
    <location>
        <begin position="1"/>
        <end position="28"/>
    </location>
</feature>
<reference evidence="7 8" key="1">
    <citation type="submission" date="2016-10" db="EMBL/GenBank/DDBJ databases">
        <authorList>
            <person name="de Groot N.N."/>
        </authorList>
    </citation>
    <scope>NUCLEOTIDE SEQUENCE [LARGE SCALE GENOMIC DNA]</scope>
    <source>
        <strain evidence="7 8">GAS232</strain>
    </source>
</reference>
<dbReference type="Pfam" id="PF09098">
    <property type="entry name" value="Dehyd-heme_bind"/>
    <property type="match status" value="1"/>
</dbReference>
<dbReference type="InterPro" id="IPR023887">
    <property type="entry name" value="QH-AmDH_asu"/>
</dbReference>
<dbReference type="Pfam" id="PF09100">
    <property type="entry name" value="Qn_am_d_aIV"/>
    <property type="match status" value="1"/>
</dbReference>
<dbReference type="SUPFAM" id="SSF46626">
    <property type="entry name" value="Cytochrome c"/>
    <property type="match status" value="2"/>
</dbReference>